<reference evidence="9" key="1">
    <citation type="journal article" date="2023" name="Mol. Phylogenet. Evol.">
        <title>Genome-scale phylogeny and comparative genomics of the fungal order Sordariales.</title>
        <authorList>
            <person name="Hensen N."/>
            <person name="Bonometti L."/>
            <person name="Westerberg I."/>
            <person name="Brannstrom I.O."/>
            <person name="Guillou S."/>
            <person name="Cros-Aarteil S."/>
            <person name="Calhoun S."/>
            <person name="Haridas S."/>
            <person name="Kuo A."/>
            <person name="Mondo S."/>
            <person name="Pangilinan J."/>
            <person name="Riley R."/>
            <person name="LaButti K."/>
            <person name="Andreopoulos B."/>
            <person name="Lipzen A."/>
            <person name="Chen C."/>
            <person name="Yan M."/>
            <person name="Daum C."/>
            <person name="Ng V."/>
            <person name="Clum A."/>
            <person name="Steindorff A."/>
            <person name="Ohm R.A."/>
            <person name="Martin F."/>
            <person name="Silar P."/>
            <person name="Natvig D.O."/>
            <person name="Lalanne C."/>
            <person name="Gautier V."/>
            <person name="Ament-Velasquez S.L."/>
            <person name="Kruys A."/>
            <person name="Hutchinson M.I."/>
            <person name="Powell A.J."/>
            <person name="Barry K."/>
            <person name="Miller A.N."/>
            <person name="Grigoriev I.V."/>
            <person name="Debuchy R."/>
            <person name="Gladieux P."/>
            <person name="Hiltunen Thoren M."/>
            <person name="Johannesson H."/>
        </authorList>
    </citation>
    <scope>NUCLEOTIDE SEQUENCE</scope>
    <source>
        <strain evidence="9">PSN293</strain>
    </source>
</reference>
<reference evidence="9" key="2">
    <citation type="submission" date="2023-05" db="EMBL/GenBank/DDBJ databases">
        <authorList>
            <consortium name="Lawrence Berkeley National Laboratory"/>
            <person name="Steindorff A."/>
            <person name="Hensen N."/>
            <person name="Bonometti L."/>
            <person name="Westerberg I."/>
            <person name="Brannstrom I.O."/>
            <person name="Guillou S."/>
            <person name="Cros-Aarteil S."/>
            <person name="Calhoun S."/>
            <person name="Haridas S."/>
            <person name="Kuo A."/>
            <person name="Mondo S."/>
            <person name="Pangilinan J."/>
            <person name="Riley R."/>
            <person name="Labutti K."/>
            <person name="Andreopoulos B."/>
            <person name="Lipzen A."/>
            <person name="Chen C."/>
            <person name="Yanf M."/>
            <person name="Daum C."/>
            <person name="Ng V."/>
            <person name="Clum A."/>
            <person name="Ohm R."/>
            <person name="Martin F."/>
            <person name="Silar P."/>
            <person name="Natvig D."/>
            <person name="Lalanne C."/>
            <person name="Gautier V."/>
            <person name="Ament-Velasquez S.L."/>
            <person name="Kruys A."/>
            <person name="Hutchinson M.I."/>
            <person name="Powell A.J."/>
            <person name="Barry K."/>
            <person name="Miller A.N."/>
            <person name="Grigoriev I.V."/>
            <person name="Debuchy R."/>
            <person name="Gladieux P."/>
            <person name="Thoren M.H."/>
            <person name="Johannesson H."/>
        </authorList>
    </citation>
    <scope>NUCLEOTIDE SEQUENCE</scope>
    <source>
        <strain evidence="9">PSN293</strain>
    </source>
</reference>
<feature type="domain" description="Rhodopsin" evidence="8">
    <location>
        <begin position="33"/>
        <end position="269"/>
    </location>
</feature>
<organism evidence="9 10">
    <name type="scientific">Rhypophila decipiens</name>
    <dbReference type="NCBI Taxonomy" id="261697"/>
    <lineage>
        <taxon>Eukaryota</taxon>
        <taxon>Fungi</taxon>
        <taxon>Dikarya</taxon>
        <taxon>Ascomycota</taxon>
        <taxon>Pezizomycotina</taxon>
        <taxon>Sordariomycetes</taxon>
        <taxon>Sordariomycetidae</taxon>
        <taxon>Sordariales</taxon>
        <taxon>Naviculisporaceae</taxon>
        <taxon>Rhypophila</taxon>
    </lineage>
</organism>
<dbReference type="PANTHER" id="PTHR33048:SF93">
    <property type="entry name" value="INTEGRAL MEMBRANE PROTEIN"/>
    <property type="match status" value="1"/>
</dbReference>
<feature type="transmembrane region" description="Helical" evidence="7">
    <location>
        <begin position="175"/>
        <end position="195"/>
    </location>
</feature>
<evidence type="ECO:0000313" key="9">
    <source>
        <dbReference type="EMBL" id="KAK4220204.1"/>
    </source>
</evidence>
<keyword evidence="2 7" id="KW-0812">Transmembrane</keyword>
<evidence type="ECO:0000256" key="3">
    <source>
        <dbReference type="ARBA" id="ARBA00022989"/>
    </source>
</evidence>
<keyword evidence="4 7" id="KW-0472">Membrane</keyword>
<evidence type="ECO:0000256" key="4">
    <source>
        <dbReference type="ARBA" id="ARBA00023136"/>
    </source>
</evidence>
<dbReference type="Pfam" id="PF20684">
    <property type="entry name" value="Fung_rhodopsin"/>
    <property type="match status" value="1"/>
</dbReference>
<dbReference type="InterPro" id="IPR049326">
    <property type="entry name" value="Rhodopsin_dom_fungi"/>
</dbReference>
<evidence type="ECO:0000313" key="10">
    <source>
        <dbReference type="Proteomes" id="UP001301769"/>
    </source>
</evidence>
<protein>
    <recommendedName>
        <fullName evidence="8">Rhodopsin domain-containing protein</fullName>
    </recommendedName>
</protein>
<comment type="caution">
    <text evidence="9">The sequence shown here is derived from an EMBL/GenBank/DDBJ whole genome shotgun (WGS) entry which is preliminary data.</text>
</comment>
<name>A0AAN6YJ17_9PEZI</name>
<comment type="similarity">
    <text evidence="5">Belongs to the SAT4 family.</text>
</comment>
<evidence type="ECO:0000256" key="6">
    <source>
        <dbReference type="SAM" id="MobiDB-lite"/>
    </source>
</evidence>
<feature type="transmembrane region" description="Helical" evidence="7">
    <location>
        <begin position="129"/>
        <end position="155"/>
    </location>
</feature>
<evidence type="ECO:0000256" key="1">
    <source>
        <dbReference type="ARBA" id="ARBA00004141"/>
    </source>
</evidence>
<feature type="transmembrane region" description="Helical" evidence="7">
    <location>
        <begin position="207"/>
        <end position="226"/>
    </location>
</feature>
<feature type="transmembrane region" description="Helical" evidence="7">
    <location>
        <begin position="20"/>
        <end position="37"/>
    </location>
</feature>
<dbReference type="AlphaFoldDB" id="A0AAN6YJ17"/>
<feature type="transmembrane region" description="Helical" evidence="7">
    <location>
        <begin position="95"/>
        <end position="117"/>
    </location>
</feature>
<comment type="subcellular location">
    <subcellularLocation>
        <location evidence="1">Membrane</location>
        <topology evidence="1">Multi-pass membrane protein</topology>
    </subcellularLocation>
</comment>
<keyword evidence="3 7" id="KW-1133">Transmembrane helix</keyword>
<sequence length="401" mass="43700">MDADTVSYYGGLGPMVNGVLWAHVVIFAVFVVLRLYTRISVLQMVGVDDYLTVLAFLLHVLYTIFVSVATKYGLGRLFADVGNPDVYWEAVRWEVFSQVAGLMAIGVGKCAVGTFLLRIVVSPVQRGFIYVFLGCTTFITLFASITVVVQCIPVQKTWNPTLDGYCWLDFQKVGLTVGSWFVVADFSFAALPWFVVWNLNMKRKEKLLVACGLSLGVFAGVCGIVRTVALDGLNAKEYIHDTVGMLIWSATENTVTIMCASIPVLRPLYVTLRYGSRGDNSNSGPASGGGLSGDRKAASYKLPLYGNNSRDRRNKSYALGSSAGDEDTDLEQKTTIKTGPDQHNNRTVITYNRDNASDESILRDIRADGHGAGGAVGAGIVRIDQVHVTYEGADRISKLDV</sequence>
<feature type="compositionally biased region" description="Polar residues" evidence="6">
    <location>
        <begin position="333"/>
        <end position="347"/>
    </location>
</feature>
<dbReference type="GO" id="GO:0016020">
    <property type="term" value="C:membrane"/>
    <property type="evidence" value="ECO:0007669"/>
    <property type="project" value="UniProtKB-SubCell"/>
</dbReference>
<accession>A0AAN6YJ17</accession>
<evidence type="ECO:0000256" key="2">
    <source>
        <dbReference type="ARBA" id="ARBA00022692"/>
    </source>
</evidence>
<dbReference type="Proteomes" id="UP001301769">
    <property type="component" value="Unassembled WGS sequence"/>
</dbReference>
<dbReference type="EMBL" id="MU858045">
    <property type="protein sequence ID" value="KAK4220204.1"/>
    <property type="molecule type" value="Genomic_DNA"/>
</dbReference>
<proteinExistence type="inferred from homology"/>
<feature type="transmembrane region" description="Helical" evidence="7">
    <location>
        <begin position="49"/>
        <end position="75"/>
    </location>
</feature>
<keyword evidence="10" id="KW-1185">Reference proteome</keyword>
<evidence type="ECO:0000259" key="8">
    <source>
        <dbReference type="Pfam" id="PF20684"/>
    </source>
</evidence>
<evidence type="ECO:0000256" key="7">
    <source>
        <dbReference type="SAM" id="Phobius"/>
    </source>
</evidence>
<feature type="region of interest" description="Disordered" evidence="6">
    <location>
        <begin position="303"/>
        <end position="347"/>
    </location>
</feature>
<evidence type="ECO:0000256" key="5">
    <source>
        <dbReference type="ARBA" id="ARBA00038359"/>
    </source>
</evidence>
<gene>
    <name evidence="9" type="ORF">QBC37DRAFT_3605</name>
</gene>
<dbReference type="PANTHER" id="PTHR33048">
    <property type="entry name" value="PTH11-LIKE INTEGRAL MEMBRANE PROTEIN (AFU_ORTHOLOGUE AFUA_5G11245)"/>
    <property type="match status" value="1"/>
</dbReference>
<dbReference type="InterPro" id="IPR052337">
    <property type="entry name" value="SAT4-like"/>
</dbReference>